<comment type="caution">
    <text evidence="12">The sequence shown here is derived from an EMBL/GenBank/DDBJ whole genome shotgun (WGS) entry which is preliminary data.</text>
</comment>
<dbReference type="SUPFAM" id="SSF50729">
    <property type="entry name" value="PH domain-like"/>
    <property type="match status" value="1"/>
</dbReference>
<sequence>MGCIEVLRSMRSLDFSTRTQVTREAINRLHEAVPGVRGSWKKKAPNKALASILGKSNLRFAGMSIAVSISIDGLNLSVPATRQIIANHHMQSISFASGGDTDMADYVAYVAKDPINQRACHILECCEGLAQSVISTVGQAFELRFKQYLHSPPRVVVPPERLTGMEDSAWGDEEEVEHNYYNSLPGKEPPPGGLVDSRLALTQPCALGVLGTLGQGASPARRDARGLQWDVGPSAQPGDGYVQADTRGPRDYEDHLYVNTQGLDGPEPLRPEDSPKKDLFDMRPFEDALRLHECSMAAGSVAAPLPVEDQWPSPPTRRAPIAPTEEQLRQEPWYHGQMSRRAAEKLLRADGDFLVRDSVTNPGQYVLTGMHAGQPKHLLLVDPEGVVRLRTPFLAPACAPMKKTNMWFLERFRGSRENGAAGGEGGDKAAKGPLYSNVLTPDKIPDFFIPPKLPAGPSEPEAQAELGPSTSEQNLASAAPRRAPRSPRLPAKLAAESKSLLKAATRHVIQIESAEDWPAEETATNADPQAQGAMSLPSVPKAQTSYGFATLAESPHTRRKESLFHSEHGALAQVGSPGTRRRRGGVKANGGDGAPREAGGALMSPGRCVSGGESDTGSSAESSPFGSPLLSRSVSLLKGFAQDSQAKVSQLKHSVGRHGSLSADDSTPDTSPGARRRLPRRATPEPGPESGQTSRAEHAVRMGPRGSVRLLAEYEAAQARLRVRLLAAEGLYDRLCDARSINCCVGLCLVPGKLQKQRSTIVKNSRHPVFNEDFFFDGLGPARVRKLALRIKVVNKGSSLKRDTLLGEKELPLTSLLPFL</sequence>
<dbReference type="Pfam" id="PF00640">
    <property type="entry name" value="PID"/>
    <property type="match status" value="1"/>
</dbReference>
<feature type="region of interest" description="Disordered" evidence="8">
    <location>
        <begin position="512"/>
        <end position="535"/>
    </location>
</feature>
<evidence type="ECO:0000256" key="1">
    <source>
        <dbReference type="ARBA" id="ARBA00022553"/>
    </source>
</evidence>
<dbReference type="SMART" id="SM00462">
    <property type="entry name" value="PTB"/>
    <property type="match status" value="1"/>
</dbReference>
<dbReference type="InterPro" id="IPR036860">
    <property type="entry name" value="SH2_dom_sf"/>
</dbReference>
<feature type="domain" description="PID" evidence="9">
    <location>
        <begin position="1"/>
        <end position="172"/>
    </location>
</feature>
<name>A0A212D2U7_CEREH</name>
<dbReference type="AlphaFoldDB" id="A0A212D2U7"/>
<dbReference type="CDD" id="cd00030">
    <property type="entry name" value="C2"/>
    <property type="match status" value="1"/>
</dbReference>
<dbReference type="InterPro" id="IPR011993">
    <property type="entry name" value="PH-like_dom_sf"/>
</dbReference>
<dbReference type="InterPro" id="IPR006020">
    <property type="entry name" value="PTB/PI_dom"/>
</dbReference>
<keyword evidence="1" id="KW-0597">Phosphoprotein</keyword>
<organism evidence="12 13">
    <name type="scientific">Cervus elaphus hippelaphus</name>
    <name type="common">European red deer</name>
    <dbReference type="NCBI Taxonomy" id="46360"/>
    <lineage>
        <taxon>Eukaryota</taxon>
        <taxon>Metazoa</taxon>
        <taxon>Chordata</taxon>
        <taxon>Craniata</taxon>
        <taxon>Vertebrata</taxon>
        <taxon>Euteleostomi</taxon>
        <taxon>Mammalia</taxon>
        <taxon>Eutheria</taxon>
        <taxon>Laurasiatheria</taxon>
        <taxon>Artiodactyla</taxon>
        <taxon>Ruminantia</taxon>
        <taxon>Pecora</taxon>
        <taxon>Cervidae</taxon>
        <taxon>Cervinae</taxon>
        <taxon>Cervus</taxon>
    </lineage>
</organism>
<feature type="domain" description="SH2" evidence="10">
    <location>
        <begin position="333"/>
        <end position="380"/>
    </location>
</feature>
<comment type="similarity">
    <text evidence="3">Belongs to the C2CD4 family.</text>
</comment>
<dbReference type="PROSITE" id="PS01179">
    <property type="entry name" value="PID"/>
    <property type="match status" value="1"/>
</dbReference>
<evidence type="ECO:0000256" key="5">
    <source>
        <dbReference type="ARBA" id="ARBA00080964"/>
    </source>
</evidence>
<dbReference type="Pfam" id="PF00017">
    <property type="entry name" value="SH2"/>
    <property type="match status" value="1"/>
</dbReference>
<evidence type="ECO:0000256" key="7">
    <source>
        <dbReference type="PROSITE-ProRule" id="PRU00191"/>
    </source>
</evidence>
<dbReference type="OrthoDB" id="9938362at2759"/>
<evidence type="ECO:0000256" key="3">
    <source>
        <dbReference type="ARBA" id="ARBA00061319"/>
    </source>
</evidence>
<dbReference type="SUPFAM" id="SSF49562">
    <property type="entry name" value="C2 domain (Calcium/lipid-binding domain, CaLB)"/>
    <property type="match status" value="1"/>
</dbReference>
<dbReference type="InterPro" id="IPR035892">
    <property type="entry name" value="C2_domain_sf"/>
</dbReference>
<evidence type="ECO:0000313" key="12">
    <source>
        <dbReference type="EMBL" id="OWK12578.1"/>
    </source>
</evidence>
<dbReference type="FunFam" id="2.30.29.30:FF:000036">
    <property type="entry name" value="SHC-transforming protein 1 isoform 3"/>
    <property type="match status" value="1"/>
</dbReference>
<dbReference type="FunFam" id="2.60.40.150:FF:000172">
    <property type="entry name" value="C2 calcium-dependent domain-containing protein 4C"/>
    <property type="match status" value="1"/>
</dbReference>
<dbReference type="InterPro" id="IPR000980">
    <property type="entry name" value="SH2"/>
</dbReference>
<dbReference type="SUPFAM" id="SSF55550">
    <property type="entry name" value="SH2 domain"/>
    <property type="match status" value="1"/>
</dbReference>
<dbReference type="EMBL" id="MKHE01000009">
    <property type="protein sequence ID" value="OWK12578.1"/>
    <property type="molecule type" value="Genomic_DNA"/>
</dbReference>
<evidence type="ECO:0000256" key="6">
    <source>
        <dbReference type="ARBA" id="ARBA00080990"/>
    </source>
</evidence>
<dbReference type="Proteomes" id="UP000242450">
    <property type="component" value="Chromosome 9"/>
</dbReference>
<evidence type="ECO:0000256" key="2">
    <source>
        <dbReference type="ARBA" id="ARBA00022999"/>
    </source>
</evidence>
<dbReference type="Gene3D" id="3.30.505.10">
    <property type="entry name" value="SH2 domain"/>
    <property type="match status" value="1"/>
</dbReference>
<evidence type="ECO:0000259" key="11">
    <source>
        <dbReference type="PROSITE" id="PS50004"/>
    </source>
</evidence>
<evidence type="ECO:0000259" key="10">
    <source>
        <dbReference type="PROSITE" id="PS50001"/>
    </source>
</evidence>
<evidence type="ECO:0000313" key="13">
    <source>
        <dbReference type="Proteomes" id="UP000242450"/>
    </source>
</evidence>
<keyword evidence="2 7" id="KW-0727">SH2 domain</keyword>
<dbReference type="InterPro" id="IPR043549">
    <property type="entry name" value="C2C4C/C2C4D"/>
</dbReference>
<protein>
    <recommendedName>
        <fullName evidence="4">C2 calcium-dependent domain-containing protein 4C</fullName>
    </recommendedName>
    <alternativeName>
        <fullName evidence="6">Nuclear-localized factor 3</fullName>
    </alternativeName>
    <alternativeName>
        <fullName evidence="5">Protein FAM148C</fullName>
    </alternativeName>
</protein>
<proteinExistence type="inferred from homology"/>
<feature type="domain" description="C2" evidence="11">
    <location>
        <begin position="704"/>
        <end position="820"/>
    </location>
</feature>
<dbReference type="InterPro" id="IPR000008">
    <property type="entry name" value="C2_dom"/>
</dbReference>
<dbReference type="InterPro" id="IPR006019">
    <property type="entry name" value="PID_Shc-like"/>
</dbReference>
<feature type="region of interest" description="Disordered" evidence="8">
    <location>
        <begin position="447"/>
        <end position="488"/>
    </location>
</feature>
<accession>A0A212D2U7</accession>
<keyword evidence="13" id="KW-1185">Reference proteome</keyword>
<dbReference type="PRINTS" id="PR00629">
    <property type="entry name" value="SHCPIDOMAIN"/>
</dbReference>
<dbReference type="CDD" id="cd01209">
    <property type="entry name" value="PTB_Shc"/>
    <property type="match status" value="1"/>
</dbReference>
<feature type="compositionally biased region" description="Polar residues" evidence="8">
    <location>
        <begin position="613"/>
        <end position="626"/>
    </location>
</feature>
<gene>
    <name evidence="12" type="ORF">Celaphus_00003521</name>
</gene>
<evidence type="ECO:0000256" key="8">
    <source>
        <dbReference type="SAM" id="MobiDB-lite"/>
    </source>
</evidence>
<feature type="region of interest" description="Disordered" evidence="8">
    <location>
        <begin position="557"/>
        <end position="626"/>
    </location>
</feature>
<dbReference type="PANTHER" id="PTHR46291">
    <property type="entry name" value="C2 DOMAIN-CONTAINING PROTEIN"/>
    <property type="match status" value="1"/>
</dbReference>
<reference evidence="12 13" key="1">
    <citation type="journal article" date="2018" name="Mol. Genet. Genomics">
        <title>The red deer Cervus elaphus genome CerEla1.0: sequencing, annotating, genes, and chromosomes.</title>
        <authorList>
            <person name="Bana N.A."/>
            <person name="Nyiri A."/>
            <person name="Nagy J."/>
            <person name="Frank K."/>
            <person name="Nagy T."/>
            <person name="Steger V."/>
            <person name="Schiller M."/>
            <person name="Lakatos P."/>
            <person name="Sugar L."/>
            <person name="Horn P."/>
            <person name="Barta E."/>
            <person name="Orosz L."/>
        </authorList>
    </citation>
    <scope>NUCLEOTIDE SEQUENCE [LARGE SCALE GENOMIC DNA]</scope>
    <source>
        <strain evidence="12">Hungarian</strain>
    </source>
</reference>
<evidence type="ECO:0000259" key="9">
    <source>
        <dbReference type="PROSITE" id="PS01179"/>
    </source>
</evidence>
<dbReference type="PROSITE" id="PS50001">
    <property type="entry name" value="SH2"/>
    <property type="match status" value="1"/>
</dbReference>
<dbReference type="Gene3D" id="2.60.40.150">
    <property type="entry name" value="C2 domain"/>
    <property type="match status" value="1"/>
</dbReference>
<dbReference type="SMART" id="SM00252">
    <property type="entry name" value="SH2"/>
    <property type="match status" value="1"/>
</dbReference>
<dbReference type="PANTHER" id="PTHR46291:SF5">
    <property type="entry name" value="C2 CALCIUM-DEPENDENT DOMAIN-CONTAINING PROTEIN 4C"/>
    <property type="match status" value="1"/>
</dbReference>
<dbReference type="SMART" id="SM00239">
    <property type="entry name" value="C2"/>
    <property type="match status" value="1"/>
</dbReference>
<dbReference type="PROSITE" id="PS50004">
    <property type="entry name" value="C2"/>
    <property type="match status" value="1"/>
</dbReference>
<dbReference type="Gene3D" id="2.30.29.30">
    <property type="entry name" value="Pleckstrin-homology domain (PH domain)/Phosphotyrosine-binding domain (PTB)"/>
    <property type="match status" value="1"/>
</dbReference>
<dbReference type="Pfam" id="PF00168">
    <property type="entry name" value="C2"/>
    <property type="match status" value="1"/>
</dbReference>
<feature type="region of interest" description="Disordered" evidence="8">
    <location>
        <begin position="648"/>
        <end position="700"/>
    </location>
</feature>
<evidence type="ECO:0000256" key="4">
    <source>
        <dbReference type="ARBA" id="ARBA00073035"/>
    </source>
</evidence>
<feature type="compositionally biased region" description="Low complexity" evidence="8">
    <location>
        <begin position="475"/>
        <end position="488"/>
    </location>
</feature>
<dbReference type="GO" id="GO:0035556">
    <property type="term" value="P:intracellular signal transduction"/>
    <property type="evidence" value="ECO:0007669"/>
    <property type="project" value="InterPro"/>
</dbReference>